<feature type="transmembrane region" description="Helical" evidence="4">
    <location>
        <begin position="12"/>
        <end position="32"/>
    </location>
</feature>
<dbReference type="SMART" id="SM00641">
    <property type="entry name" value="Glyco_25"/>
    <property type="match status" value="1"/>
</dbReference>
<dbReference type="GO" id="GO:0003796">
    <property type="term" value="F:lysozyme activity"/>
    <property type="evidence" value="ECO:0007669"/>
    <property type="project" value="UniProtKB-EC"/>
</dbReference>
<evidence type="ECO:0000256" key="3">
    <source>
        <dbReference type="ARBA" id="ARBA00023295"/>
    </source>
</evidence>
<dbReference type="InterPro" id="IPR002053">
    <property type="entry name" value="Glyco_hydro_25"/>
</dbReference>
<dbReference type="Proteomes" id="UP000049983">
    <property type="component" value="Unassembled WGS sequence"/>
</dbReference>
<dbReference type="GO" id="GO:0009253">
    <property type="term" value="P:peptidoglycan catabolic process"/>
    <property type="evidence" value="ECO:0007669"/>
    <property type="project" value="InterPro"/>
</dbReference>
<dbReference type="EMBL" id="CXWC01000001">
    <property type="protein sequence ID" value="CTQ63618.1"/>
    <property type="molecule type" value="Genomic_DNA"/>
</dbReference>
<evidence type="ECO:0000256" key="1">
    <source>
        <dbReference type="ARBA" id="ARBA00010646"/>
    </source>
</evidence>
<dbReference type="Pfam" id="PF01183">
    <property type="entry name" value="Glyco_hydro_25"/>
    <property type="match status" value="1"/>
</dbReference>
<dbReference type="EC" id="3.2.1.17" evidence="5"/>
<comment type="similarity">
    <text evidence="1">Belongs to the glycosyl hydrolase 25 family.</text>
</comment>
<dbReference type="PROSITE" id="PS51904">
    <property type="entry name" value="GLYCOSYL_HYDROL_F25_2"/>
    <property type="match status" value="1"/>
</dbReference>
<sequence>MKFLQAIFRTVFYVVVGGVISIAGAAFFFMNWEPDRDEFPKRGIDVSHHLGEIDWNKVSADDVAFVYMKASEGGDFKDSAFVQNWAGAGAAGLARGAYHYFSLCKPGQEQAENFLSVLPDDPQMLAPVLDLEFTGNCTKRPPVDEVLQEISDFVTLVERSAGKQVIFYAPEEFFRTYLKGQGLNRRLWTRSIWHSPSYTKDWILWQYQDSGTIEGISGNVDMNVLNADLTIDELRS</sequence>
<dbReference type="RefSeq" id="WP_055116811.1">
    <property type="nucleotide sequence ID" value="NZ_CANKXR010000019.1"/>
</dbReference>
<dbReference type="STRING" id="311410.LA5095_02704"/>
<dbReference type="PANTHER" id="PTHR34135:SF2">
    <property type="entry name" value="LYSOZYME"/>
    <property type="match status" value="1"/>
</dbReference>
<organism evidence="5 6">
    <name type="scientific">Roseibium album</name>
    <dbReference type="NCBI Taxonomy" id="311410"/>
    <lineage>
        <taxon>Bacteria</taxon>
        <taxon>Pseudomonadati</taxon>
        <taxon>Pseudomonadota</taxon>
        <taxon>Alphaproteobacteria</taxon>
        <taxon>Hyphomicrobiales</taxon>
        <taxon>Stappiaceae</taxon>
        <taxon>Roseibium</taxon>
    </lineage>
</organism>
<keyword evidence="2 5" id="KW-0378">Hydrolase</keyword>
<keyword evidence="4" id="KW-0472">Membrane</keyword>
<evidence type="ECO:0000256" key="2">
    <source>
        <dbReference type="ARBA" id="ARBA00022801"/>
    </source>
</evidence>
<evidence type="ECO:0000313" key="6">
    <source>
        <dbReference type="Proteomes" id="UP000049983"/>
    </source>
</evidence>
<dbReference type="InterPro" id="IPR017853">
    <property type="entry name" value="GH"/>
</dbReference>
<keyword evidence="4" id="KW-1133">Transmembrane helix</keyword>
<gene>
    <name evidence="5" type="primary">acm_1</name>
    <name evidence="5" type="ORF">LA5096_00073</name>
</gene>
<evidence type="ECO:0000313" key="5">
    <source>
        <dbReference type="EMBL" id="CTQ63618.1"/>
    </source>
</evidence>
<dbReference type="InterPro" id="IPR018077">
    <property type="entry name" value="Glyco_hydro_fam25_subgr"/>
</dbReference>
<dbReference type="GO" id="GO:0016052">
    <property type="term" value="P:carbohydrate catabolic process"/>
    <property type="evidence" value="ECO:0007669"/>
    <property type="project" value="TreeGrafter"/>
</dbReference>
<name>A0A0M6ZLI3_9HYPH</name>
<dbReference type="PANTHER" id="PTHR34135">
    <property type="entry name" value="LYSOZYME"/>
    <property type="match status" value="1"/>
</dbReference>
<keyword evidence="4" id="KW-0812">Transmembrane</keyword>
<keyword evidence="3 5" id="KW-0326">Glycosidase</keyword>
<proteinExistence type="inferred from homology"/>
<dbReference type="GeneID" id="97667553"/>
<dbReference type="Gene3D" id="3.20.20.80">
    <property type="entry name" value="Glycosidases"/>
    <property type="match status" value="1"/>
</dbReference>
<dbReference type="SUPFAM" id="SSF51445">
    <property type="entry name" value="(Trans)glycosidases"/>
    <property type="match status" value="1"/>
</dbReference>
<dbReference type="GO" id="GO:0016998">
    <property type="term" value="P:cell wall macromolecule catabolic process"/>
    <property type="evidence" value="ECO:0007669"/>
    <property type="project" value="InterPro"/>
</dbReference>
<evidence type="ECO:0000256" key="4">
    <source>
        <dbReference type="SAM" id="Phobius"/>
    </source>
</evidence>
<protein>
    <submittedName>
        <fullName evidence="5">Lysozyme M1</fullName>
        <ecNumber evidence="5">3.2.1.17</ecNumber>
    </submittedName>
</protein>
<accession>A0A0M6ZLI3</accession>
<keyword evidence="6" id="KW-1185">Reference proteome</keyword>
<reference evidence="6" key="1">
    <citation type="submission" date="2015-07" db="EMBL/GenBank/DDBJ databases">
        <authorList>
            <person name="Rodrigo-Torres Lidia"/>
            <person name="Arahal R.David."/>
        </authorList>
    </citation>
    <scope>NUCLEOTIDE SEQUENCE [LARGE SCALE GENOMIC DNA]</scope>
    <source>
        <strain evidence="6">CECT 5096</strain>
    </source>
</reference>
<dbReference type="OrthoDB" id="9798192at2"/>
<dbReference type="AlphaFoldDB" id="A0A0M6ZLI3"/>